<dbReference type="AlphaFoldDB" id="A0AAW1UZB5"/>
<dbReference type="Proteomes" id="UP001431783">
    <property type="component" value="Unassembled WGS sequence"/>
</dbReference>
<evidence type="ECO:0000313" key="2">
    <source>
        <dbReference type="EMBL" id="KAK9888717.1"/>
    </source>
</evidence>
<dbReference type="PANTHER" id="PTHR39959:SF2">
    <property type="entry name" value="RE44287P"/>
    <property type="match status" value="1"/>
</dbReference>
<sequence length="382" mass="42823">MLFVILHIVSTVLTECYALSVGYVYPQPEPPVYQDVTELPQSYLPPNLPPILGEVPEIGIPSLDVQPPLFGKPGITETDDSVIIEVPPLPPQFLPPNNHYIPSIHQTMSNPNRSLKISNLSCIDSTDALSRFYAQFSTIKSFKLSLAMETKTPDDCLKVISENVFLIQLEGPKVRECGVRRCITANSKQKRMCINLRMAAVKGIRLPEDLSISLQCIPNQLFWLIQRKLDSEPKPERNVAVASGGRQRKLDMKLDLLRKSGRSGEFNEVVQAEMPVFLGEELLLRASVREGGDVWQYMKMDTVMMRSATTQQFLTLVDENGCINPTISNICPNKPRHLSPMVIVLPFRAFLFQDSEDAEEMVLSLRIIGCSEPQRLLTGESV</sequence>
<comment type="caution">
    <text evidence="2">The sequence shown here is derived from an EMBL/GenBank/DDBJ whole genome shotgun (WGS) entry which is preliminary data.</text>
</comment>
<accession>A0AAW1UZB5</accession>
<keyword evidence="3" id="KW-1185">Reference proteome</keyword>
<reference evidence="2 3" key="1">
    <citation type="submission" date="2023-03" db="EMBL/GenBank/DDBJ databases">
        <title>Genome insight into feeding habits of ladybird beetles.</title>
        <authorList>
            <person name="Li H.-S."/>
            <person name="Huang Y.-H."/>
            <person name="Pang H."/>
        </authorList>
    </citation>
    <scope>NUCLEOTIDE SEQUENCE [LARGE SCALE GENOMIC DNA]</scope>
    <source>
        <strain evidence="2">SYSU_2023b</strain>
        <tissue evidence="2">Whole body</tissue>
    </source>
</reference>
<dbReference type="PANTHER" id="PTHR39959">
    <property type="entry name" value="RE44287P-RELATED"/>
    <property type="match status" value="1"/>
</dbReference>
<dbReference type="EMBL" id="JARQZJ010000121">
    <property type="protein sequence ID" value="KAK9888717.1"/>
    <property type="molecule type" value="Genomic_DNA"/>
</dbReference>
<evidence type="ECO:0000256" key="1">
    <source>
        <dbReference type="SAM" id="SignalP"/>
    </source>
</evidence>
<evidence type="ECO:0000313" key="3">
    <source>
        <dbReference type="Proteomes" id="UP001431783"/>
    </source>
</evidence>
<keyword evidence="1" id="KW-0732">Signal</keyword>
<protein>
    <recommendedName>
        <fullName evidence="4">ZP domain-containing protein</fullName>
    </recommendedName>
</protein>
<proteinExistence type="predicted"/>
<feature type="chain" id="PRO_5043811060" description="ZP domain-containing protein" evidence="1">
    <location>
        <begin position="19"/>
        <end position="382"/>
    </location>
</feature>
<feature type="signal peptide" evidence="1">
    <location>
        <begin position="1"/>
        <end position="18"/>
    </location>
</feature>
<organism evidence="2 3">
    <name type="scientific">Henosepilachna vigintioctopunctata</name>
    <dbReference type="NCBI Taxonomy" id="420089"/>
    <lineage>
        <taxon>Eukaryota</taxon>
        <taxon>Metazoa</taxon>
        <taxon>Ecdysozoa</taxon>
        <taxon>Arthropoda</taxon>
        <taxon>Hexapoda</taxon>
        <taxon>Insecta</taxon>
        <taxon>Pterygota</taxon>
        <taxon>Neoptera</taxon>
        <taxon>Endopterygota</taxon>
        <taxon>Coleoptera</taxon>
        <taxon>Polyphaga</taxon>
        <taxon>Cucujiformia</taxon>
        <taxon>Coccinelloidea</taxon>
        <taxon>Coccinellidae</taxon>
        <taxon>Epilachninae</taxon>
        <taxon>Epilachnini</taxon>
        <taxon>Henosepilachna</taxon>
    </lineage>
</organism>
<gene>
    <name evidence="2" type="ORF">WA026_000944</name>
</gene>
<name>A0AAW1UZB5_9CUCU</name>
<evidence type="ECO:0008006" key="4">
    <source>
        <dbReference type="Google" id="ProtNLM"/>
    </source>
</evidence>